<accession>A0A6H0WML6</accession>
<reference evidence="2 3" key="1">
    <citation type="submission" date="2020-02" db="EMBL/GenBank/DDBJ databases">
        <title>Genome sequencing, annotation and comparative genomic analysis of Bacillus tequilensis EA-CB0015, an effective biological control agent against Pseudocercospora fijiensis in banana plants.</title>
        <authorList>
            <person name="Cuellar-Gaviria T.Z."/>
            <person name="Ju K.-S."/>
            <person name="Villegas-Escobar V."/>
        </authorList>
    </citation>
    <scope>NUCLEOTIDE SEQUENCE [LARGE SCALE GENOMIC DNA]</scope>
    <source>
        <strain evidence="2 3">EA-CB0015</strain>
    </source>
</reference>
<feature type="transmembrane region" description="Helical" evidence="1">
    <location>
        <begin position="158"/>
        <end position="181"/>
    </location>
</feature>
<gene>
    <name evidence="2" type="ORF">G4P54_19310</name>
</gene>
<name>A0A6H0WML6_9BACI</name>
<protein>
    <submittedName>
        <fullName evidence="2">Uncharacterized protein</fullName>
    </submittedName>
</protein>
<evidence type="ECO:0000256" key="1">
    <source>
        <dbReference type="SAM" id="Phobius"/>
    </source>
</evidence>
<dbReference type="Proteomes" id="UP000501914">
    <property type="component" value="Chromosome"/>
</dbReference>
<keyword evidence="3" id="KW-1185">Reference proteome</keyword>
<feature type="transmembrane region" description="Helical" evidence="1">
    <location>
        <begin position="187"/>
        <end position="206"/>
    </location>
</feature>
<keyword evidence="1" id="KW-0812">Transmembrane</keyword>
<organism evidence="2 3">
    <name type="scientific">Bacillus tequilensis</name>
    <dbReference type="NCBI Taxonomy" id="227866"/>
    <lineage>
        <taxon>Bacteria</taxon>
        <taxon>Bacillati</taxon>
        <taxon>Bacillota</taxon>
        <taxon>Bacilli</taxon>
        <taxon>Bacillales</taxon>
        <taxon>Bacillaceae</taxon>
        <taxon>Bacillus</taxon>
    </lineage>
</organism>
<evidence type="ECO:0000313" key="3">
    <source>
        <dbReference type="Proteomes" id="UP000501914"/>
    </source>
</evidence>
<dbReference type="RefSeq" id="WP_167873569.1">
    <property type="nucleotide sequence ID" value="NZ_CP048852.1"/>
</dbReference>
<keyword evidence="1" id="KW-0472">Membrane</keyword>
<feature type="transmembrane region" description="Helical" evidence="1">
    <location>
        <begin position="87"/>
        <end position="108"/>
    </location>
</feature>
<feature type="transmembrane region" description="Helical" evidence="1">
    <location>
        <begin position="54"/>
        <end position="75"/>
    </location>
</feature>
<feature type="transmembrane region" description="Helical" evidence="1">
    <location>
        <begin position="15"/>
        <end position="34"/>
    </location>
</feature>
<dbReference type="EMBL" id="CP048852">
    <property type="protein sequence ID" value="QIW81780.1"/>
    <property type="molecule type" value="Genomic_DNA"/>
</dbReference>
<sequence>MFYYNTLKSTLRMKWLGIIAALLLQLIAVYFFFYQENGSGDDFVLENIFSYWHLVSILCPAAVIFSVLISSDYFSIYTVIRVNNAPYLTLIYLFKTLLFSAVYGIIIMGELYTLCVFNNTGLLSLTPISFITHVFAFIFICYVVSFTLLYLNQIIVVFLFIPLFLIDYLACNGMLFLNGFVLEFNDLAKLLLIRLGIMLLLFGISIESIKRRNYLQQVEEKGAN</sequence>
<proteinExistence type="predicted"/>
<dbReference type="AlphaFoldDB" id="A0A6H0WML6"/>
<dbReference type="KEGG" id="bteq:G4P54_19310"/>
<keyword evidence="1" id="KW-1133">Transmembrane helix</keyword>
<evidence type="ECO:0000313" key="2">
    <source>
        <dbReference type="EMBL" id="QIW81780.1"/>
    </source>
</evidence>
<feature type="transmembrane region" description="Helical" evidence="1">
    <location>
        <begin position="128"/>
        <end position="151"/>
    </location>
</feature>